<evidence type="ECO:0000256" key="2">
    <source>
        <dbReference type="HAMAP-Rule" id="MF_00048"/>
    </source>
</evidence>
<comment type="similarity">
    <text evidence="1 2">Belongs to the UPF0102 family.</text>
</comment>
<dbReference type="NCBIfam" id="NF009150">
    <property type="entry name" value="PRK12497.1-3"/>
    <property type="match status" value="1"/>
</dbReference>
<dbReference type="PANTHER" id="PTHR34039">
    <property type="entry name" value="UPF0102 PROTEIN YRAN"/>
    <property type="match status" value="1"/>
</dbReference>
<dbReference type="InterPro" id="IPR011856">
    <property type="entry name" value="tRNA_endonuc-like_dom_sf"/>
</dbReference>
<accession>A0A955KUN4</accession>
<evidence type="ECO:0000256" key="1">
    <source>
        <dbReference type="ARBA" id="ARBA00006738"/>
    </source>
</evidence>
<name>A0A955KUN4_9BACT</name>
<gene>
    <name evidence="3" type="ORF">KC622_00515</name>
</gene>
<sequence length="122" mass="13739">MKHKSKVHIGRAAENYAAEFLNKEGFRTVEKNFIARGGEIDLICSKNSKVYFFEVRYRSSKSFGSAGESVSSLKIYRLYRAISQWILQRGLPSEFIGGVYAICIDMPAGRAEPVVKLVSLRV</sequence>
<dbReference type="Pfam" id="PF02021">
    <property type="entry name" value="UPF0102"/>
    <property type="match status" value="1"/>
</dbReference>
<reference evidence="3" key="2">
    <citation type="journal article" date="2021" name="Microbiome">
        <title>Successional dynamics and alternative stable states in a saline activated sludge microbial community over 9 years.</title>
        <authorList>
            <person name="Wang Y."/>
            <person name="Ye J."/>
            <person name="Ju F."/>
            <person name="Liu L."/>
            <person name="Boyd J.A."/>
            <person name="Deng Y."/>
            <person name="Parks D.H."/>
            <person name="Jiang X."/>
            <person name="Yin X."/>
            <person name="Woodcroft B.J."/>
            <person name="Tyson G.W."/>
            <person name="Hugenholtz P."/>
            <person name="Polz M.F."/>
            <person name="Zhang T."/>
        </authorList>
    </citation>
    <scope>NUCLEOTIDE SEQUENCE</scope>
    <source>
        <strain evidence="3">HKST-UBA16</strain>
    </source>
</reference>
<comment type="caution">
    <text evidence="3">The sequence shown here is derived from an EMBL/GenBank/DDBJ whole genome shotgun (WGS) entry which is preliminary data.</text>
</comment>
<dbReference type="InterPro" id="IPR003509">
    <property type="entry name" value="UPF0102_YraN-like"/>
</dbReference>
<organism evidence="3 4">
    <name type="scientific">Candidatus Dojkabacteria bacterium</name>
    <dbReference type="NCBI Taxonomy" id="2099670"/>
    <lineage>
        <taxon>Bacteria</taxon>
        <taxon>Candidatus Dojkabacteria</taxon>
    </lineage>
</organism>
<evidence type="ECO:0000313" key="3">
    <source>
        <dbReference type="EMBL" id="MCA9374792.1"/>
    </source>
</evidence>
<dbReference type="InterPro" id="IPR011335">
    <property type="entry name" value="Restrct_endonuc-II-like"/>
</dbReference>
<dbReference type="SUPFAM" id="SSF52980">
    <property type="entry name" value="Restriction endonuclease-like"/>
    <property type="match status" value="1"/>
</dbReference>
<dbReference type="HAMAP" id="MF_00048">
    <property type="entry name" value="UPF0102"/>
    <property type="match status" value="1"/>
</dbReference>
<reference evidence="3" key="1">
    <citation type="submission" date="2020-04" db="EMBL/GenBank/DDBJ databases">
        <authorList>
            <person name="Zhang T."/>
        </authorList>
    </citation>
    <scope>NUCLEOTIDE SEQUENCE</scope>
    <source>
        <strain evidence="3">HKST-UBA16</strain>
    </source>
</reference>
<dbReference type="Gene3D" id="3.40.1350.10">
    <property type="match status" value="1"/>
</dbReference>
<proteinExistence type="inferred from homology"/>
<dbReference type="EMBL" id="JAGQLM010000020">
    <property type="protein sequence ID" value="MCA9374792.1"/>
    <property type="molecule type" value="Genomic_DNA"/>
</dbReference>
<dbReference type="PANTHER" id="PTHR34039:SF1">
    <property type="entry name" value="UPF0102 PROTEIN YRAN"/>
    <property type="match status" value="1"/>
</dbReference>
<dbReference type="AlphaFoldDB" id="A0A955KUN4"/>
<dbReference type="Proteomes" id="UP000748332">
    <property type="component" value="Unassembled WGS sequence"/>
</dbReference>
<dbReference type="GO" id="GO:0003676">
    <property type="term" value="F:nucleic acid binding"/>
    <property type="evidence" value="ECO:0007669"/>
    <property type="project" value="InterPro"/>
</dbReference>
<evidence type="ECO:0000313" key="4">
    <source>
        <dbReference type="Proteomes" id="UP000748332"/>
    </source>
</evidence>
<protein>
    <recommendedName>
        <fullName evidence="2">UPF0102 protein KC622_00515</fullName>
    </recommendedName>
</protein>